<keyword evidence="2" id="KW-1185">Reference proteome</keyword>
<name>A0ACC0ARY7_CATRO</name>
<dbReference type="Proteomes" id="UP001060085">
    <property type="component" value="Linkage Group LG05"/>
</dbReference>
<proteinExistence type="predicted"/>
<comment type="caution">
    <text evidence="1">The sequence shown here is derived from an EMBL/GenBank/DDBJ whole genome shotgun (WGS) entry which is preliminary data.</text>
</comment>
<organism evidence="1 2">
    <name type="scientific">Catharanthus roseus</name>
    <name type="common">Madagascar periwinkle</name>
    <name type="synonym">Vinca rosea</name>
    <dbReference type="NCBI Taxonomy" id="4058"/>
    <lineage>
        <taxon>Eukaryota</taxon>
        <taxon>Viridiplantae</taxon>
        <taxon>Streptophyta</taxon>
        <taxon>Embryophyta</taxon>
        <taxon>Tracheophyta</taxon>
        <taxon>Spermatophyta</taxon>
        <taxon>Magnoliopsida</taxon>
        <taxon>eudicotyledons</taxon>
        <taxon>Gunneridae</taxon>
        <taxon>Pentapetalae</taxon>
        <taxon>asterids</taxon>
        <taxon>lamiids</taxon>
        <taxon>Gentianales</taxon>
        <taxon>Apocynaceae</taxon>
        <taxon>Rauvolfioideae</taxon>
        <taxon>Vinceae</taxon>
        <taxon>Catharanthinae</taxon>
        <taxon>Catharanthus</taxon>
    </lineage>
</organism>
<evidence type="ECO:0000313" key="1">
    <source>
        <dbReference type="EMBL" id="KAI5663202.1"/>
    </source>
</evidence>
<protein>
    <submittedName>
        <fullName evidence="1">Uncharacterized protein</fullName>
    </submittedName>
</protein>
<reference evidence="2" key="1">
    <citation type="journal article" date="2023" name="Nat. Plants">
        <title>Single-cell RNA sequencing provides a high-resolution roadmap for understanding the multicellular compartmentation of specialized metabolism.</title>
        <authorList>
            <person name="Sun S."/>
            <person name="Shen X."/>
            <person name="Li Y."/>
            <person name="Li Y."/>
            <person name="Wang S."/>
            <person name="Li R."/>
            <person name="Zhang H."/>
            <person name="Shen G."/>
            <person name="Guo B."/>
            <person name="Wei J."/>
            <person name="Xu J."/>
            <person name="St-Pierre B."/>
            <person name="Chen S."/>
            <person name="Sun C."/>
        </authorList>
    </citation>
    <scope>NUCLEOTIDE SEQUENCE [LARGE SCALE GENOMIC DNA]</scope>
</reference>
<sequence>MDRARDELESQLGCSEYLQTERFTIFQSCGRVVSESSQNRQSQPIREATSHPEQMTEFLEASMATKRNERIPATRIDEALERFLKFRPPLIGTDENKMRQFVKGLRVELQRALALLPPMGFVAAVEVATWTEMSDQVVIQRKTAICSAATPYKCLGQGLWKPRDSKIPVASKGLEIKADQP</sequence>
<gene>
    <name evidence="1" type="ORF">M9H77_22525</name>
</gene>
<accession>A0ACC0ARY7</accession>
<evidence type="ECO:0000313" key="2">
    <source>
        <dbReference type="Proteomes" id="UP001060085"/>
    </source>
</evidence>
<dbReference type="EMBL" id="CM044705">
    <property type="protein sequence ID" value="KAI5663202.1"/>
    <property type="molecule type" value="Genomic_DNA"/>
</dbReference>